<dbReference type="AlphaFoldDB" id="A0A1H0BQI4"/>
<feature type="compositionally biased region" description="Low complexity" evidence="12">
    <location>
        <begin position="1"/>
        <end position="13"/>
    </location>
</feature>
<dbReference type="InterPro" id="IPR001279">
    <property type="entry name" value="Metallo-B-lactamas"/>
</dbReference>
<dbReference type="CDD" id="cd07714">
    <property type="entry name" value="RNaseJ_MBL-fold"/>
    <property type="match status" value="1"/>
</dbReference>
<organism evidence="14 15">
    <name type="scientific">Acetanaerobacterium elongatum</name>
    <dbReference type="NCBI Taxonomy" id="258515"/>
    <lineage>
        <taxon>Bacteria</taxon>
        <taxon>Bacillati</taxon>
        <taxon>Bacillota</taxon>
        <taxon>Clostridia</taxon>
        <taxon>Eubacteriales</taxon>
        <taxon>Oscillospiraceae</taxon>
        <taxon>Acetanaerobacterium</taxon>
    </lineage>
</organism>
<accession>A0A1H0BQI4</accession>
<keyword evidence="10 11" id="KW-0694">RNA-binding</keyword>
<evidence type="ECO:0000256" key="2">
    <source>
        <dbReference type="ARBA" id="ARBA00004496"/>
    </source>
</evidence>
<dbReference type="InterPro" id="IPR042173">
    <property type="entry name" value="RNase_J_2"/>
</dbReference>
<evidence type="ECO:0000256" key="6">
    <source>
        <dbReference type="ARBA" id="ARBA00022759"/>
    </source>
</evidence>
<dbReference type="Pfam" id="PF00753">
    <property type="entry name" value="Lactamase_B"/>
    <property type="match status" value="1"/>
</dbReference>
<keyword evidence="9 11" id="KW-0269">Exonuclease</keyword>
<dbReference type="Pfam" id="PF22505">
    <property type="entry name" value="RNase_J_b_CASP"/>
    <property type="match status" value="1"/>
</dbReference>
<comment type="subunit">
    <text evidence="11">Homodimer, may be a subunit of the RNA degradosome.</text>
</comment>
<evidence type="ECO:0000256" key="3">
    <source>
        <dbReference type="ARBA" id="ARBA00022490"/>
    </source>
</evidence>
<feature type="compositionally biased region" description="Polar residues" evidence="12">
    <location>
        <begin position="41"/>
        <end position="53"/>
    </location>
</feature>
<name>A0A1H0BQI4_9FIRM</name>
<evidence type="ECO:0000256" key="7">
    <source>
        <dbReference type="ARBA" id="ARBA00022801"/>
    </source>
</evidence>
<dbReference type="Gene3D" id="3.60.15.10">
    <property type="entry name" value="Ribonuclease Z/Hydroxyacylglutathione hydrolase-like"/>
    <property type="match status" value="1"/>
</dbReference>
<dbReference type="EMBL" id="FNID01000020">
    <property type="protein sequence ID" value="SDN47886.1"/>
    <property type="molecule type" value="Genomic_DNA"/>
</dbReference>
<dbReference type="GO" id="GO:0005737">
    <property type="term" value="C:cytoplasm"/>
    <property type="evidence" value="ECO:0007669"/>
    <property type="project" value="UniProtKB-SubCell"/>
</dbReference>
<comment type="similarity">
    <text evidence="11">Belongs to the metallo-beta-lactamase superfamily. RNA-metabolizing metallo-beta-lactamase-like family. Bacterial RNase J subfamily.</text>
</comment>
<dbReference type="PROSITE" id="PS01292">
    <property type="entry name" value="UPF0036"/>
    <property type="match status" value="1"/>
</dbReference>
<dbReference type="NCBIfam" id="TIGR00649">
    <property type="entry name" value="MG423"/>
    <property type="match status" value="1"/>
</dbReference>
<dbReference type="PANTHER" id="PTHR43694">
    <property type="entry name" value="RIBONUCLEASE J"/>
    <property type="match status" value="1"/>
</dbReference>
<dbReference type="GO" id="GO:0004521">
    <property type="term" value="F:RNA endonuclease activity"/>
    <property type="evidence" value="ECO:0007669"/>
    <property type="project" value="UniProtKB-UniRule"/>
</dbReference>
<dbReference type="EC" id="3.1.-.-" evidence="11"/>
<dbReference type="HAMAP" id="MF_01491">
    <property type="entry name" value="RNase_J_bact"/>
    <property type="match status" value="1"/>
</dbReference>
<sequence>MSQENNNNIFPRKNNNRAQKPQGNNDINAEAGTANAPVSGDGSQTAPAQVQQKNRSRRGPRRKSNNEPKKDVIASALEKLPERTVQPPQNQTKQTHNQNKPVQNAAVQPQDGKRHRTHRTDAQGTQREVKEVRKTPVKIIPLGGLGEIGKNMTVYECNNDMFIVDCGLAFPDEEMLGVDIVIPDFTYVEKNLDKLRGVVITHGHEDHIGGLPYFLKRFNVPVYGTRLTLGLVEGKLKEHNLLGKRTLNVVKPRDTVKFGCMAVEFIRVNHSIPDAVAFAIHTPAGVIIQTGDFKVDYTPIEGGIIDLARFGELGSKGVLALLSDSTNAERPGSAMSEKKVGESFELLFAKAGSRRVIIASFASNIHRIQQIIDMAVRCGRKVAVSGRSMINVVAKAVELGYLSVPEGVLIDMEIINRYPDEELVIITTGSQGEPMSALSRMASGDHRNVSINPNDFIIISATPIPGNEKLVSRVVNDLMKLGAEVIYEKMYEAHVSGHACQDELRLMLGLTKPKFFMPVHGEYKHLKKHAGIAISMGLNPVNVIIGDIGKVIETDSVEMKITGTVPAGRVLVDGLGVGDVGSIVLRDRKHLAEDGLIVVVLSMEKQTGKVVAGPDIVSRGFVYVRESEELIDEARNVVKNVLAQCGDKDIREWGQIKTKVKDALSDYVYRTTKRSPMILPIIMEV</sequence>
<evidence type="ECO:0000256" key="8">
    <source>
        <dbReference type="ARBA" id="ARBA00022833"/>
    </source>
</evidence>
<dbReference type="InterPro" id="IPR041636">
    <property type="entry name" value="RNase_J_C"/>
</dbReference>
<feature type="compositionally biased region" description="Polar residues" evidence="12">
    <location>
        <begin position="17"/>
        <end position="27"/>
    </location>
</feature>
<dbReference type="GO" id="GO:0006364">
    <property type="term" value="P:rRNA processing"/>
    <property type="evidence" value="ECO:0007669"/>
    <property type="project" value="UniProtKB-UniRule"/>
</dbReference>
<keyword evidence="11" id="KW-0698">rRNA processing</keyword>
<dbReference type="STRING" id="258515.SAMN05192585_12030"/>
<protein>
    <recommendedName>
        <fullName evidence="11">Ribonuclease J</fullName>
        <shortName evidence="11">RNase J</shortName>
        <ecNumber evidence="11">3.1.-.-</ecNumber>
    </recommendedName>
</protein>
<comment type="subcellular location">
    <subcellularLocation>
        <location evidence="2 11">Cytoplasm</location>
    </subcellularLocation>
</comment>
<dbReference type="FunFam" id="3.10.20.580:FF:000001">
    <property type="entry name" value="Ribonuclease J"/>
    <property type="match status" value="1"/>
</dbReference>
<keyword evidence="8" id="KW-0862">Zinc</keyword>
<keyword evidence="15" id="KW-1185">Reference proteome</keyword>
<keyword evidence="4 11" id="KW-0540">Nuclease</keyword>
<keyword evidence="6 11" id="KW-0255">Endonuclease</keyword>
<dbReference type="InterPro" id="IPR030854">
    <property type="entry name" value="RNase_J_bac"/>
</dbReference>
<dbReference type="InterPro" id="IPR004613">
    <property type="entry name" value="RNase_J"/>
</dbReference>
<feature type="compositionally biased region" description="Basic residues" evidence="12">
    <location>
        <begin position="54"/>
        <end position="63"/>
    </location>
</feature>
<evidence type="ECO:0000256" key="5">
    <source>
        <dbReference type="ARBA" id="ARBA00022723"/>
    </source>
</evidence>
<dbReference type="Gene3D" id="3.10.20.580">
    <property type="match status" value="1"/>
</dbReference>
<dbReference type="GO" id="GO:0004534">
    <property type="term" value="F:5'-3' RNA exonuclease activity"/>
    <property type="evidence" value="ECO:0007669"/>
    <property type="project" value="UniProtKB-UniRule"/>
</dbReference>
<dbReference type="GO" id="GO:0003723">
    <property type="term" value="F:RNA binding"/>
    <property type="evidence" value="ECO:0007669"/>
    <property type="project" value="UniProtKB-UniRule"/>
</dbReference>
<keyword evidence="5" id="KW-0479">Metal-binding</keyword>
<reference evidence="14 15" key="1">
    <citation type="submission" date="2016-10" db="EMBL/GenBank/DDBJ databases">
        <authorList>
            <person name="de Groot N.N."/>
        </authorList>
    </citation>
    <scope>NUCLEOTIDE SEQUENCE [LARGE SCALE GENOMIC DNA]</scope>
    <source>
        <strain evidence="14 15">CGMCC 1.5012</strain>
    </source>
</reference>
<dbReference type="InterPro" id="IPR055132">
    <property type="entry name" value="RNase_J_b_CASP"/>
</dbReference>
<dbReference type="InterPro" id="IPR036866">
    <property type="entry name" value="RibonucZ/Hydroxyglut_hydro"/>
</dbReference>
<evidence type="ECO:0000256" key="1">
    <source>
        <dbReference type="ARBA" id="ARBA00001947"/>
    </source>
</evidence>
<evidence type="ECO:0000256" key="11">
    <source>
        <dbReference type="HAMAP-Rule" id="MF_01491"/>
    </source>
</evidence>
<dbReference type="GO" id="GO:0008270">
    <property type="term" value="F:zinc ion binding"/>
    <property type="evidence" value="ECO:0007669"/>
    <property type="project" value="InterPro"/>
</dbReference>
<proteinExistence type="inferred from homology"/>
<gene>
    <name evidence="11" type="primary">rnj</name>
    <name evidence="14" type="ORF">SAMN05192585_12030</name>
</gene>
<dbReference type="Pfam" id="PF07521">
    <property type="entry name" value="RMMBL"/>
    <property type="match status" value="1"/>
</dbReference>
<evidence type="ECO:0000256" key="10">
    <source>
        <dbReference type="ARBA" id="ARBA00022884"/>
    </source>
</evidence>
<feature type="domain" description="Metallo-beta-lactamase" evidence="13">
    <location>
        <begin position="149"/>
        <end position="344"/>
    </location>
</feature>
<comment type="function">
    <text evidence="11">An RNase that has 5'-3' exonuclease and possibly endonuclease activity. Involved in maturation of rRNA and in some organisms also mRNA maturation and/or decay.</text>
</comment>
<evidence type="ECO:0000256" key="4">
    <source>
        <dbReference type="ARBA" id="ARBA00022722"/>
    </source>
</evidence>
<dbReference type="InterPro" id="IPR001587">
    <property type="entry name" value="RNase_J_CS"/>
</dbReference>
<evidence type="ECO:0000256" key="12">
    <source>
        <dbReference type="SAM" id="MobiDB-lite"/>
    </source>
</evidence>
<feature type="region of interest" description="Disordered" evidence="12">
    <location>
        <begin position="1"/>
        <end position="131"/>
    </location>
</feature>
<keyword evidence="7 11" id="KW-0378">Hydrolase</keyword>
<dbReference type="InterPro" id="IPR011108">
    <property type="entry name" value="RMMBL"/>
</dbReference>
<dbReference type="PANTHER" id="PTHR43694:SF1">
    <property type="entry name" value="RIBONUCLEASE J"/>
    <property type="match status" value="1"/>
</dbReference>
<feature type="compositionally biased region" description="Low complexity" evidence="12">
    <location>
        <begin position="86"/>
        <end position="101"/>
    </location>
</feature>
<dbReference type="SUPFAM" id="SSF56281">
    <property type="entry name" value="Metallo-hydrolase/oxidoreductase"/>
    <property type="match status" value="1"/>
</dbReference>
<evidence type="ECO:0000313" key="15">
    <source>
        <dbReference type="Proteomes" id="UP000199182"/>
    </source>
</evidence>
<dbReference type="Gene3D" id="3.40.50.10710">
    <property type="entry name" value="Metallo-hydrolase/oxidoreductase"/>
    <property type="match status" value="1"/>
</dbReference>
<feature type="binding site" evidence="11">
    <location>
        <begin position="494"/>
        <end position="498"/>
    </location>
    <ligand>
        <name>substrate</name>
    </ligand>
</feature>
<evidence type="ECO:0000256" key="9">
    <source>
        <dbReference type="ARBA" id="ARBA00022839"/>
    </source>
</evidence>
<dbReference type="SMART" id="SM00849">
    <property type="entry name" value="Lactamase_B"/>
    <property type="match status" value="1"/>
</dbReference>
<keyword evidence="3 11" id="KW-0963">Cytoplasm</keyword>
<evidence type="ECO:0000259" key="13">
    <source>
        <dbReference type="SMART" id="SM00849"/>
    </source>
</evidence>
<evidence type="ECO:0000313" key="14">
    <source>
        <dbReference type="EMBL" id="SDN47886.1"/>
    </source>
</evidence>
<comment type="cofactor">
    <cofactor evidence="1">
        <name>Zn(2+)</name>
        <dbReference type="ChEBI" id="CHEBI:29105"/>
    </cofactor>
</comment>
<dbReference type="Proteomes" id="UP000199182">
    <property type="component" value="Unassembled WGS sequence"/>
</dbReference>
<dbReference type="Pfam" id="PF17770">
    <property type="entry name" value="RNase_J_C"/>
    <property type="match status" value="1"/>
</dbReference>